<protein>
    <submittedName>
        <fullName evidence="1">Putative ovule protein</fullName>
    </submittedName>
</protein>
<evidence type="ECO:0000313" key="1">
    <source>
        <dbReference type="EMBL" id="JAP16811.1"/>
    </source>
</evidence>
<proteinExistence type="predicted"/>
<accession>A0A0V0HBI1</accession>
<organism evidence="1">
    <name type="scientific">Solanum chacoense</name>
    <name type="common">Chaco potato</name>
    <dbReference type="NCBI Taxonomy" id="4108"/>
    <lineage>
        <taxon>Eukaryota</taxon>
        <taxon>Viridiplantae</taxon>
        <taxon>Streptophyta</taxon>
        <taxon>Embryophyta</taxon>
        <taxon>Tracheophyta</taxon>
        <taxon>Spermatophyta</taxon>
        <taxon>Magnoliopsida</taxon>
        <taxon>eudicotyledons</taxon>
        <taxon>Gunneridae</taxon>
        <taxon>Pentapetalae</taxon>
        <taxon>asterids</taxon>
        <taxon>lamiids</taxon>
        <taxon>Solanales</taxon>
        <taxon>Solanaceae</taxon>
        <taxon>Solanoideae</taxon>
        <taxon>Solaneae</taxon>
        <taxon>Solanum</taxon>
    </lineage>
</organism>
<dbReference type="EMBL" id="GEDG01023350">
    <property type="protein sequence ID" value="JAP16811.1"/>
    <property type="molecule type" value="Transcribed_RNA"/>
</dbReference>
<reference evidence="1" key="1">
    <citation type="submission" date="2015-12" db="EMBL/GenBank/DDBJ databases">
        <title>Gene expression during late stages of embryo sac development: a critical building block for successful pollen-pistil interactions.</title>
        <authorList>
            <person name="Liu Y."/>
            <person name="Joly V."/>
            <person name="Sabar M."/>
            <person name="Matton D.P."/>
        </authorList>
    </citation>
    <scope>NUCLEOTIDE SEQUENCE</scope>
</reference>
<dbReference type="AlphaFoldDB" id="A0A0V0HBI1"/>
<sequence>MIHQTFRFQGALWKRSLIITPTVPFHPYTTEYTAGTIYKIFLMDLSTSLKFQLSNAFSRVSGVG</sequence>
<name>A0A0V0HBI1_SOLCH</name>